<name>A0A0A9H7N7_ARUDO</name>
<protein>
    <submittedName>
        <fullName evidence="2">Uncharacterized protein</fullName>
    </submittedName>
</protein>
<dbReference type="AlphaFoldDB" id="A0A0A9H7N7"/>
<feature type="region of interest" description="Disordered" evidence="1">
    <location>
        <begin position="1"/>
        <end position="24"/>
    </location>
</feature>
<evidence type="ECO:0000256" key="1">
    <source>
        <dbReference type="SAM" id="MobiDB-lite"/>
    </source>
</evidence>
<proteinExistence type="predicted"/>
<reference evidence="2" key="2">
    <citation type="journal article" date="2015" name="Data Brief">
        <title>Shoot transcriptome of the giant reed, Arundo donax.</title>
        <authorList>
            <person name="Barrero R.A."/>
            <person name="Guerrero F.D."/>
            <person name="Moolhuijzen P."/>
            <person name="Goolsby J.A."/>
            <person name="Tidwell J."/>
            <person name="Bellgard S.E."/>
            <person name="Bellgard M.I."/>
        </authorList>
    </citation>
    <scope>NUCLEOTIDE SEQUENCE</scope>
    <source>
        <tissue evidence="2">Shoot tissue taken approximately 20 cm above the soil surface</tissue>
    </source>
</reference>
<evidence type="ECO:0000313" key="2">
    <source>
        <dbReference type="EMBL" id="JAE28913.1"/>
    </source>
</evidence>
<dbReference type="EMBL" id="GBRH01168983">
    <property type="protein sequence ID" value="JAE28913.1"/>
    <property type="molecule type" value="Transcribed_RNA"/>
</dbReference>
<organism evidence="2">
    <name type="scientific">Arundo donax</name>
    <name type="common">Giant reed</name>
    <name type="synonym">Donax arundinaceus</name>
    <dbReference type="NCBI Taxonomy" id="35708"/>
    <lineage>
        <taxon>Eukaryota</taxon>
        <taxon>Viridiplantae</taxon>
        <taxon>Streptophyta</taxon>
        <taxon>Embryophyta</taxon>
        <taxon>Tracheophyta</taxon>
        <taxon>Spermatophyta</taxon>
        <taxon>Magnoliopsida</taxon>
        <taxon>Liliopsida</taxon>
        <taxon>Poales</taxon>
        <taxon>Poaceae</taxon>
        <taxon>PACMAD clade</taxon>
        <taxon>Arundinoideae</taxon>
        <taxon>Arundineae</taxon>
        <taxon>Arundo</taxon>
    </lineage>
</organism>
<accession>A0A0A9H7N7</accession>
<sequence>MPIGTEGLPLFSSNSNKMVGELDS</sequence>
<reference evidence="2" key="1">
    <citation type="submission" date="2014-09" db="EMBL/GenBank/DDBJ databases">
        <authorList>
            <person name="Magalhaes I.L.F."/>
            <person name="Oliveira U."/>
            <person name="Santos F.R."/>
            <person name="Vidigal T.H.D.A."/>
            <person name="Brescovit A.D."/>
            <person name="Santos A.J."/>
        </authorList>
    </citation>
    <scope>NUCLEOTIDE SEQUENCE</scope>
    <source>
        <tissue evidence="2">Shoot tissue taken approximately 20 cm above the soil surface</tissue>
    </source>
</reference>